<dbReference type="AlphaFoldDB" id="A0A2P7BQN0"/>
<feature type="domain" description="HTH araC/xylS-type" evidence="5">
    <location>
        <begin position="192"/>
        <end position="290"/>
    </location>
</feature>
<dbReference type="Proteomes" id="UP000241444">
    <property type="component" value="Unassembled WGS sequence"/>
</dbReference>
<reference evidence="7" key="1">
    <citation type="submission" date="2017-11" db="EMBL/GenBank/DDBJ databases">
        <authorList>
            <person name="Kuznetsova I."/>
            <person name="Sazanova A."/>
            <person name="Chirak E."/>
            <person name="Safronova V."/>
            <person name="Willems A."/>
        </authorList>
    </citation>
    <scope>NUCLEOTIDE SEQUENCE [LARGE SCALE GENOMIC DNA]</scope>
    <source>
        <strain evidence="7">STM 196</strain>
    </source>
</reference>
<dbReference type="PANTHER" id="PTHR43280">
    <property type="entry name" value="ARAC-FAMILY TRANSCRIPTIONAL REGULATOR"/>
    <property type="match status" value="1"/>
</dbReference>
<dbReference type="RefSeq" id="WP_106711112.1">
    <property type="nucleotide sequence ID" value="NZ_PGGO01000007.1"/>
</dbReference>
<dbReference type="InterPro" id="IPR020449">
    <property type="entry name" value="Tscrpt_reg_AraC-type_HTH"/>
</dbReference>
<keyword evidence="4" id="KW-0804">Transcription</keyword>
<dbReference type="OrthoDB" id="9814125at2"/>
<dbReference type="Gene3D" id="2.60.120.10">
    <property type="entry name" value="Jelly Rolls"/>
    <property type="match status" value="1"/>
</dbReference>
<dbReference type="EMBL" id="PGGO01000007">
    <property type="protein sequence ID" value="PSH68770.1"/>
    <property type="molecule type" value="Genomic_DNA"/>
</dbReference>
<organism evidence="6 7">
    <name type="scientific">Phyllobacterium brassicacearum</name>
    <dbReference type="NCBI Taxonomy" id="314235"/>
    <lineage>
        <taxon>Bacteria</taxon>
        <taxon>Pseudomonadati</taxon>
        <taxon>Pseudomonadota</taxon>
        <taxon>Alphaproteobacteria</taxon>
        <taxon>Hyphomicrobiales</taxon>
        <taxon>Phyllobacteriaceae</taxon>
        <taxon>Phyllobacterium</taxon>
    </lineage>
</organism>
<evidence type="ECO:0000256" key="1">
    <source>
        <dbReference type="ARBA" id="ARBA00023015"/>
    </source>
</evidence>
<dbReference type="InterPro" id="IPR018060">
    <property type="entry name" value="HTH_AraC"/>
</dbReference>
<comment type="caution">
    <text evidence="6">The sequence shown here is derived from an EMBL/GenBank/DDBJ whole genome shotgun (WGS) entry which is preliminary data.</text>
</comment>
<protein>
    <submittedName>
        <fullName evidence="6">AraC family transcriptional regulator</fullName>
    </submittedName>
</protein>
<dbReference type="Pfam" id="PF12833">
    <property type="entry name" value="HTH_18"/>
    <property type="match status" value="1"/>
</dbReference>
<dbReference type="SMART" id="SM00342">
    <property type="entry name" value="HTH_ARAC"/>
    <property type="match status" value="1"/>
</dbReference>
<keyword evidence="1" id="KW-0805">Transcription regulation</keyword>
<dbReference type="PANTHER" id="PTHR43280:SF32">
    <property type="entry name" value="TRANSCRIPTIONAL REGULATORY PROTEIN"/>
    <property type="match status" value="1"/>
</dbReference>
<evidence type="ECO:0000313" key="7">
    <source>
        <dbReference type="Proteomes" id="UP000241444"/>
    </source>
</evidence>
<dbReference type="PRINTS" id="PR00032">
    <property type="entry name" value="HTHARAC"/>
</dbReference>
<dbReference type="InterPro" id="IPR003313">
    <property type="entry name" value="AraC-bd"/>
</dbReference>
<evidence type="ECO:0000256" key="2">
    <source>
        <dbReference type="ARBA" id="ARBA00023125"/>
    </source>
</evidence>
<keyword evidence="3" id="KW-0010">Activator</keyword>
<evidence type="ECO:0000313" key="6">
    <source>
        <dbReference type="EMBL" id="PSH68770.1"/>
    </source>
</evidence>
<keyword evidence="2" id="KW-0238">DNA-binding</keyword>
<dbReference type="SUPFAM" id="SSF46689">
    <property type="entry name" value="Homeodomain-like"/>
    <property type="match status" value="1"/>
</dbReference>
<proteinExistence type="predicted"/>
<dbReference type="InterPro" id="IPR047264">
    <property type="entry name" value="Cupin_HpaA-like_N"/>
</dbReference>
<evidence type="ECO:0000256" key="4">
    <source>
        <dbReference type="ARBA" id="ARBA00023163"/>
    </source>
</evidence>
<dbReference type="InterPro" id="IPR009057">
    <property type="entry name" value="Homeodomain-like_sf"/>
</dbReference>
<name>A0A2P7BQN0_9HYPH</name>
<gene>
    <name evidence="6" type="ORF">CU102_10825</name>
</gene>
<accession>A0A2P7BQN0</accession>
<sequence length="297" mass="33256">MRRSAPTYGLYGESNAQRPDFWLHWETIASRSQLHNWEIKPHKHDAFLQILYLRGGTGDAVFNGEVHAILPPVMIAIPAKYAHGFRFSKDMDGVVITMAASRFGALGRSFVDAEIGKWFSTPHLVLLHQTEGDRGFLAQTLEKLCQELMQGGLFHADLVEVHLRTAMLMAARITAAGQPEFNAGVEINARMKALDALVNRHLRDHHPAEFYAGHLGISVTHLNRIVKAATGQSTNALVASRLIDQAKRDLVFTTTHIKQIAYDLGFNDPAYFSRFFTRQTGSTPRQYRAEQHAKLTA</sequence>
<dbReference type="Pfam" id="PF02311">
    <property type="entry name" value="AraC_binding"/>
    <property type="match status" value="1"/>
</dbReference>
<keyword evidence="7" id="KW-1185">Reference proteome</keyword>
<evidence type="ECO:0000256" key="3">
    <source>
        <dbReference type="ARBA" id="ARBA00023159"/>
    </source>
</evidence>
<dbReference type="PROSITE" id="PS01124">
    <property type="entry name" value="HTH_ARAC_FAMILY_2"/>
    <property type="match status" value="1"/>
</dbReference>
<evidence type="ECO:0000259" key="5">
    <source>
        <dbReference type="PROSITE" id="PS01124"/>
    </source>
</evidence>
<dbReference type="InterPro" id="IPR037923">
    <property type="entry name" value="HTH-like"/>
</dbReference>
<dbReference type="GO" id="GO:0003700">
    <property type="term" value="F:DNA-binding transcription factor activity"/>
    <property type="evidence" value="ECO:0007669"/>
    <property type="project" value="InterPro"/>
</dbReference>
<dbReference type="GO" id="GO:0043565">
    <property type="term" value="F:sequence-specific DNA binding"/>
    <property type="evidence" value="ECO:0007669"/>
    <property type="project" value="InterPro"/>
</dbReference>
<dbReference type="CDD" id="cd06999">
    <property type="entry name" value="cupin_HpaA-like_N"/>
    <property type="match status" value="1"/>
</dbReference>
<dbReference type="Gene3D" id="1.10.10.60">
    <property type="entry name" value="Homeodomain-like"/>
    <property type="match status" value="1"/>
</dbReference>
<dbReference type="SUPFAM" id="SSF51215">
    <property type="entry name" value="Regulatory protein AraC"/>
    <property type="match status" value="1"/>
</dbReference>
<dbReference type="InterPro" id="IPR014710">
    <property type="entry name" value="RmlC-like_jellyroll"/>
</dbReference>